<evidence type="ECO:0000256" key="6">
    <source>
        <dbReference type="ARBA" id="ARBA00023157"/>
    </source>
</evidence>
<dbReference type="PROSITE" id="PS51162">
    <property type="entry name" value="THYROGLOBULIN_1_2"/>
    <property type="match status" value="1"/>
</dbReference>
<comment type="caution">
    <text evidence="9">Lacks conserved residue(s) required for the propagation of feature annotation.</text>
</comment>
<feature type="domain" description="Kazal-like" evidence="12">
    <location>
        <begin position="5"/>
        <end position="62"/>
    </location>
</feature>
<dbReference type="SMART" id="SM00211">
    <property type="entry name" value="TY"/>
    <property type="match status" value="1"/>
</dbReference>
<dbReference type="GO" id="GO:0050840">
    <property type="term" value="F:extracellular matrix binding"/>
    <property type="evidence" value="ECO:0007669"/>
    <property type="project" value="TreeGrafter"/>
</dbReference>
<dbReference type="PROSITE" id="PS51465">
    <property type="entry name" value="KAZAL_2"/>
    <property type="match status" value="1"/>
</dbReference>
<feature type="disulfide bond" evidence="9">
    <location>
        <begin position="276"/>
        <end position="296"/>
    </location>
</feature>
<dbReference type="Pfam" id="PF07648">
    <property type="entry name" value="Kazal_2"/>
    <property type="match status" value="1"/>
</dbReference>
<reference evidence="13 14" key="1">
    <citation type="submission" date="2019-07" db="EMBL/GenBank/DDBJ databases">
        <title>Draft genome assembly of a fouling barnacle, Amphibalanus amphitrite (Darwin, 1854): The first reference genome for Thecostraca.</title>
        <authorList>
            <person name="Kim W."/>
        </authorList>
    </citation>
    <scope>NUCLEOTIDE SEQUENCE [LARGE SCALE GENOMIC DNA]</scope>
    <source>
        <strain evidence="13">SNU_AA5</strain>
        <tissue evidence="13">Soma without cirri and trophi</tissue>
    </source>
</reference>
<keyword evidence="4" id="KW-0106">Calcium</keyword>
<dbReference type="InterPro" id="IPR036857">
    <property type="entry name" value="Thyroglobulin_1_sf"/>
</dbReference>
<evidence type="ECO:0000313" key="14">
    <source>
        <dbReference type="Proteomes" id="UP000440578"/>
    </source>
</evidence>
<dbReference type="CDD" id="cd00104">
    <property type="entry name" value="KAZAL_FS"/>
    <property type="match status" value="1"/>
</dbReference>
<sequence length="331" mass="38144">MNEEEKKEKECHECPYTHPSVSAYICGTDNRTYSSLCRLEQHNCIHDTLVTANCKGFCPCKETTSSQRRKQKMFETASQSKQKYGSSKKSSKARLRSKYDKYQKERKSYNNVKYYPKGGDRVNKYQQKCSRTELDAMGARLADWFVVIKSTNGGVKPNYKHHKYYSTHFPSACRPMAQWMFLYLDTDSDGQLTQRELYAVERDEHEPCLKPFLDSCDLNSDLFLTTREWCTCFQAVPAPCNDRQRENAARLGAYTPACDGDGFFRPTQCHGSQCWCADRYGVEQKGTRTRRGNTRCDVETSRYDAEFNIADEDDEDNYVVEGSGSGPLLEF</sequence>
<evidence type="ECO:0000256" key="3">
    <source>
        <dbReference type="ARBA" id="ARBA00022729"/>
    </source>
</evidence>
<dbReference type="Gene3D" id="3.30.60.30">
    <property type="match status" value="1"/>
</dbReference>
<evidence type="ECO:0000256" key="10">
    <source>
        <dbReference type="SAM" id="MobiDB-lite"/>
    </source>
</evidence>
<dbReference type="SMART" id="SM00280">
    <property type="entry name" value="KAZAL"/>
    <property type="match status" value="1"/>
</dbReference>
<dbReference type="InterPro" id="IPR011992">
    <property type="entry name" value="EF-hand-dom_pair"/>
</dbReference>
<evidence type="ECO:0000259" key="11">
    <source>
        <dbReference type="PROSITE" id="PS51162"/>
    </source>
</evidence>
<evidence type="ECO:0000256" key="9">
    <source>
        <dbReference type="PROSITE-ProRule" id="PRU00500"/>
    </source>
</evidence>
<dbReference type="PROSITE" id="PS00484">
    <property type="entry name" value="THYROGLOBULIN_1_1"/>
    <property type="match status" value="1"/>
</dbReference>
<dbReference type="GO" id="GO:0005615">
    <property type="term" value="C:extracellular space"/>
    <property type="evidence" value="ECO:0007669"/>
    <property type="project" value="TreeGrafter"/>
</dbReference>
<evidence type="ECO:0000256" key="5">
    <source>
        <dbReference type="ARBA" id="ARBA00022974"/>
    </source>
</evidence>
<evidence type="ECO:0000256" key="2">
    <source>
        <dbReference type="ARBA" id="ARBA00022525"/>
    </source>
</evidence>
<dbReference type="SUPFAM" id="SSF100895">
    <property type="entry name" value="Kazal-type serine protease inhibitors"/>
    <property type="match status" value="1"/>
</dbReference>
<proteinExistence type="predicted"/>
<keyword evidence="3" id="KW-0732">Signal</keyword>
<gene>
    <name evidence="13" type="primary">Cow</name>
    <name evidence="13" type="ORF">FJT64_005851</name>
</gene>
<name>A0A6A4VZC1_AMPAM</name>
<accession>A0A6A4VZC1</accession>
<dbReference type="Pfam" id="PF10591">
    <property type="entry name" value="SPARC_Ca_bdg"/>
    <property type="match status" value="1"/>
</dbReference>
<dbReference type="PANTHER" id="PTHR13866">
    <property type="entry name" value="SPARC OSTEONECTIN"/>
    <property type="match status" value="1"/>
</dbReference>
<feature type="domain" description="Thyroglobulin type-1" evidence="11">
    <location>
        <begin position="237"/>
        <end position="296"/>
    </location>
</feature>
<dbReference type="InterPro" id="IPR002350">
    <property type="entry name" value="Kazal_dom"/>
</dbReference>
<dbReference type="SUPFAM" id="SSF57610">
    <property type="entry name" value="Thyroglobulin type-1 domain"/>
    <property type="match status" value="1"/>
</dbReference>
<dbReference type="CDD" id="cd00191">
    <property type="entry name" value="TY"/>
    <property type="match status" value="1"/>
</dbReference>
<keyword evidence="8" id="KW-0357">Heparan sulfate</keyword>
<evidence type="ECO:0000256" key="7">
    <source>
        <dbReference type="ARBA" id="ARBA00023180"/>
    </source>
</evidence>
<evidence type="ECO:0000256" key="8">
    <source>
        <dbReference type="ARBA" id="ARBA00023207"/>
    </source>
</evidence>
<feature type="compositionally biased region" description="Low complexity" evidence="10">
    <location>
        <begin position="78"/>
        <end position="88"/>
    </location>
</feature>
<evidence type="ECO:0000256" key="4">
    <source>
        <dbReference type="ARBA" id="ARBA00022837"/>
    </source>
</evidence>
<keyword evidence="2" id="KW-0964">Secreted</keyword>
<dbReference type="PROSITE" id="PS00018">
    <property type="entry name" value="EF_HAND_1"/>
    <property type="match status" value="1"/>
</dbReference>
<evidence type="ECO:0000256" key="1">
    <source>
        <dbReference type="ARBA" id="ARBA00004613"/>
    </source>
</evidence>
<dbReference type="InterPro" id="IPR036058">
    <property type="entry name" value="Kazal_dom_sf"/>
</dbReference>
<dbReference type="InterPro" id="IPR000716">
    <property type="entry name" value="Thyroglobulin_1"/>
</dbReference>
<dbReference type="SUPFAM" id="SSF47473">
    <property type="entry name" value="EF-hand"/>
    <property type="match status" value="1"/>
</dbReference>
<organism evidence="13 14">
    <name type="scientific">Amphibalanus amphitrite</name>
    <name type="common">Striped barnacle</name>
    <name type="synonym">Balanus amphitrite</name>
    <dbReference type="NCBI Taxonomy" id="1232801"/>
    <lineage>
        <taxon>Eukaryota</taxon>
        <taxon>Metazoa</taxon>
        <taxon>Ecdysozoa</taxon>
        <taxon>Arthropoda</taxon>
        <taxon>Crustacea</taxon>
        <taxon>Multicrustacea</taxon>
        <taxon>Cirripedia</taxon>
        <taxon>Thoracica</taxon>
        <taxon>Thoracicalcarea</taxon>
        <taxon>Balanomorpha</taxon>
        <taxon>Balanoidea</taxon>
        <taxon>Balanidae</taxon>
        <taxon>Amphibalaninae</taxon>
        <taxon>Amphibalanus</taxon>
    </lineage>
</organism>
<keyword evidence="5" id="KW-0654">Proteoglycan</keyword>
<dbReference type="Gene3D" id="4.10.800.10">
    <property type="entry name" value="Thyroglobulin type-1"/>
    <property type="match status" value="1"/>
</dbReference>
<evidence type="ECO:0000313" key="13">
    <source>
        <dbReference type="EMBL" id="KAF0296720.1"/>
    </source>
</evidence>
<dbReference type="GO" id="GO:0005509">
    <property type="term" value="F:calcium ion binding"/>
    <property type="evidence" value="ECO:0007669"/>
    <property type="project" value="InterPro"/>
</dbReference>
<dbReference type="AlphaFoldDB" id="A0A6A4VZC1"/>
<evidence type="ECO:0000259" key="12">
    <source>
        <dbReference type="PROSITE" id="PS51465"/>
    </source>
</evidence>
<keyword evidence="14" id="KW-1185">Reference proteome</keyword>
<keyword evidence="7" id="KW-0325">Glycoprotein</keyword>
<dbReference type="Pfam" id="PF00086">
    <property type="entry name" value="Thyroglobulin_1"/>
    <property type="match status" value="1"/>
</dbReference>
<dbReference type="EMBL" id="VIIS01001539">
    <property type="protein sequence ID" value="KAF0296720.1"/>
    <property type="molecule type" value="Genomic_DNA"/>
</dbReference>
<comment type="caution">
    <text evidence="13">The sequence shown here is derived from an EMBL/GenBank/DDBJ whole genome shotgun (WGS) entry which is preliminary data.</text>
</comment>
<dbReference type="GO" id="GO:0005518">
    <property type="term" value="F:collagen binding"/>
    <property type="evidence" value="ECO:0007669"/>
    <property type="project" value="TreeGrafter"/>
</dbReference>
<dbReference type="OrthoDB" id="8875634at2759"/>
<dbReference type="Proteomes" id="UP000440578">
    <property type="component" value="Unassembled WGS sequence"/>
</dbReference>
<keyword evidence="6 9" id="KW-1015">Disulfide bond</keyword>
<dbReference type="Gene3D" id="1.10.238.10">
    <property type="entry name" value="EF-hand"/>
    <property type="match status" value="1"/>
</dbReference>
<comment type="subcellular location">
    <subcellularLocation>
        <location evidence="1">Secreted</location>
    </subcellularLocation>
</comment>
<feature type="region of interest" description="Disordered" evidence="10">
    <location>
        <begin position="69"/>
        <end position="100"/>
    </location>
</feature>
<dbReference type="InterPro" id="IPR019577">
    <property type="entry name" value="SPARC/Testican_Ca-bd-dom"/>
</dbReference>
<protein>
    <submittedName>
        <fullName evidence="13">Proteoglycan Cow</fullName>
    </submittedName>
</protein>
<dbReference type="PANTHER" id="PTHR13866:SF30">
    <property type="match status" value="1"/>
</dbReference>
<dbReference type="InterPro" id="IPR018247">
    <property type="entry name" value="EF_Hand_1_Ca_BS"/>
</dbReference>